<evidence type="ECO:0000313" key="1">
    <source>
        <dbReference type="EMBL" id="AYO31437.1"/>
    </source>
</evidence>
<dbReference type="Proteomes" id="UP000280960">
    <property type="component" value="Chromosome"/>
</dbReference>
<dbReference type="RefSeq" id="WP_122015252.1">
    <property type="nucleotide sequence ID" value="NZ_CP033169.1"/>
</dbReference>
<dbReference type="EMBL" id="CP033169">
    <property type="protein sequence ID" value="AYO31437.1"/>
    <property type="molecule type" value="Genomic_DNA"/>
</dbReference>
<dbReference type="InterPro" id="IPR014729">
    <property type="entry name" value="Rossmann-like_a/b/a_fold"/>
</dbReference>
<reference evidence="1 2" key="1">
    <citation type="submission" date="2018-10" db="EMBL/GenBank/DDBJ databases">
        <authorList>
            <person name="Zhang X."/>
        </authorList>
    </citation>
    <scope>NUCLEOTIDE SEQUENCE [LARGE SCALE GENOMIC DNA]</scope>
    <source>
        <strain evidence="1 2">SK-G1</strain>
    </source>
</reference>
<accession>A0A3G2R9K7</accession>
<evidence type="ECO:0000313" key="2">
    <source>
        <dbReference type="Proteomes" id="UP000280960"/>
    </source>
</evidence>
<dbReference type="KEGG" id="bacg:D2962_13260"/>
<name>A0A3G2R9K7_9FIRM</name>
<proteinExistence type="predicted"/>
<dbReference type="AlphaFoldDB" id="A0A3G2R9K7"/>
<gene>
    <name evidence="1" type="ORF">D2962_13260</name>
</gene>
<dbReference type="Gene3D" id="3.40.50.620">
    <property type="entry name" value="HUPs"/>
    <property type="match status" value="1"/>
</dbReference>
<organism evidence="1 2">
    <name type="scientific">Biomaibacter acetigenes</name>
    <dbReference type="NCBI Taxonomy" id="2316383"/>
    <lineage>
        <taxon>Bacteria</taxon>
        <taxon>Bacillati</taxon>
        <taxon>Bacillota</taxon>
        <taxon>Clostridia</taxon>
        <taxon>Thermosediminibacterales</taxon>
        <taxon>Tepidanaerobacteraceae</taxon>
        <taxon>Biomaibacter</taxon>
    </lineage>
</organism>
<protein>
    <submittedName>
        <fullName evidence="1">Uncharacterized protein</fullName>
    </submittedName>
</protein>
<sequence>MSQSPNIIICSNVHPDKVNPTGKVIRLSYFDNEKEKGNVHIALSRFIKNPDELPERILDLLEIASYVFSADRAVDRGERDSLYNESWARIFEFHIPVRDLAFWEQDSVKTALSNALVFMSGDRKYNFYFYQMNQENQPNESNYTQLSLFTKDFLPISDASNTEIILFSGGLDSLAGALDFLHTYPEKKLCLVSHQANKKVTHTQDVLVELLMKKFHNRINHYKYECHLRKFSSLEETQRTRMFLYASIAFSICNYYDKHSFNVYENGITSINLPKQGDIMNARASRTTHPKTIGLMQAFLQCFDNTFTIKNPFIMKQKRM</sequence>
<keyword evidence="2" id="KW-1185">Reference proteome</keyword>